<evidence type="ECO:0000313" key="9">
    <source>
        <dbReference type="EMBL" id="RWX55630.1"/>
    </source>
</evidence>
<organism evidence="9 10">
    <name type="scientific">Photobacterium chitinilyticum</name>
    <dbReference type="NCBI Taxonomy" id="2485123"/>
    <lineage>
        <taxon>Bacteria</taxon>
        <taxon>Pseudomonadati</taxon>
        <taxon>Pseudomonadota</taxon>
        <taxon>Gammaproteobacteria</taxon>
        <taxon>Vibrionales</taxon>
        <taxon>Vibrionaceae</taxon>
        <taxon>Photobacterium</taxon>
    </lineage>
</organism>
<keyword evidence="8" id="KW-0175">Coiled coil</keyword>
<evidence type="ECO:0000313" key="10">
    <source>
        <dbReference type="Proteomes" id="UP000287563"/>
    </source>
</evidence>
<dbReference type="Gene3D" id="1.20.1600.10">
    <property type="entry name" value="Outer membrane efflux proteins (OEP)"/>
    <property type="match status" value="1"/>
</dbReference>
<accession>A0A3S3RHP3</accession>
<dbReference type="PANTHER" id="PTHR30026:SF20">
    <property type="entry name" value="OUTER MEMBRANE PROTEIN TOLC"/>
    <property type="match status" value="1"/>
</dbReference>
<keyword evidence="6" id="KW-0472">Membrane</keyword>
<evidence type="ECO:0000256" key="6">
    <source>
        <dbReference type="ARBA" id="ARBA00023136"/>
    </source>
</evidence>
<dbReference type="GO" id="GO:1990281">
    <property type="term" value="C:efflux pump complex"/>
    <property type="evidence" value="ECO:0007669"/>
    <property type="project" value="TreeGrafter"/>
</dbReference>
<dbReference type="Pfam" id="PF02321">
    <property type="entry name" value="OEP"/>
    <property type="match status" value="2"/>
</dbReference>
<dbReference type="EMBL" id="RJLM01000003">
    <property type="protein sequence ID" value="RWX55630.1"/>
    <property type="molecule type" value="Genomic_DNA"/>
</dbReference>
<evidence type="ECO:0000256" key="3">
    <source>
        <dbReference type="ARBA" id="ARBA00022448"/>
    </source>
</evidence>
<dbReference type="OrthoDB" id="6396237at2"/>
<dbReference type="AlphaFoldDB" id="A0A3S3RHP3"/>
<evidence type="ECO:0000256" key="8">
    <source>
        <dbReference type="SAM" id="Coils"/>
    </source>
</evidence>
<reference evidence="9 10" key="1">
    <citation type="submission" date="2018-11" db="EMBL/GenBank/DDBJ databases">
        <title>Photobacterium sp. BEI247 sp. nov., a marine bacterium isolated from Yongle Blue Hole in the South China Sea.</title>
        <authorList>
            <person name="Wang X."/>
        </authorList>
    </citation>
    <scope>NUCLEOTIDE SEQUENCE [LARGE SCALE GENOMIC DNA]</scope>
    <source>
        <strain evidence="10">BEI247</strain>
    </source>
</reference>
<protein>
    <submittedName>
        <fullName evidence="9">TolC family protein</fullName>
    </submittedName>
</protein>
<dbReference type="InterPro" id="IPR051906">
    <property type="entry name" value="TolC-like"/>
</dbReference>
<keyword evidence="4" id="KW-1134">Transmembrane beta strand</keyword>
<evidence type="ECO:0000256" key="2">
    <source>
        <dbReference type="ARBA" id="ARBA00007613"/>
    </source>
</evidence>
<proteinExistence type="inferred from homology"/>
<dbReference type="GO" id="GO:0015288">
    <property type="term" value="F:porin activity"/>
    <property type="evidence" value="ECO:0007669"/>
    <property type="project" value="TreeGrafter"/>
</dbReference>
<evidence type="ECO:0000256" key="7">
    <source>
        <dbReference type="ARBA" id="ARBA00023237"/>
    </source>
</evidence>
<comment type="similarity">
    <text evidence="2">Belongs to the outer membrane factor (OMF) (TC 1.B.17) family.</text>
</comment>
<dbReference type="SUPFAM" id="SSF56954">
    <property type="entry name" value="Outer membrane efflux proteins (OEP)"/>
    <property type="match status" value="1"/>
</dbReference>
<evidence type="ECO:0000256" key="4">
    <source>
        <dbReference type="ARBA" id="ARBA00022452"/>
    </source>
</evidence>
<evidence type="ECO:0000256" key="5">
    <source>
        <dbReference type="ARBA" id="ARBA00022692"/>
    </source>
</evidence>
<comment type="subcellular location">
    <subcellularLocation>
        <location evidence="1">Cell outer membrane</location>
    </subcellularLocation>
</comment>
<keyword evidence="10" id="KW-1185">Reference proteome</keyword>
<keyword evidence="5" id="KW-0812">Transmembrane</keyword>
<keyword evidence="7" id="KW-0998">Cell outer membrane</keyword>
<sequence length="435" mass="49247">MPSHYFYQRFKHITESKALCSGLFMVLLCTSLPSYALTIEQAWNAAKSYDPNYQKAQINEKIGEANIRSSRSELLPGLSLGASSNWYEHEQNSNGYNVTLNQVLWDNSKWSQLNAAEASAVESQLRNLQAHNELAERLITAYLELAKAQGDLRLAEQKLKEGTKMLNVIEQNFKAGKAMSTEYEDTRANQLDIEATRLARRSDLEQKKAALAALISHFPQQVDEISTNNLIQPRMAVETEAEWLAMAKNNSPELLAAKQKLKSVEFKQDQAQSGYYPTVNGRVIYSDSDKARHDDLNASITVNLPLDLNGATRASVDLAKLDVMQAKQDVRLVEINIRELIQSRFNQIDLDWQRVEMAQKQIRSREKALESKQTVYQAGLADADDVITAHNNLFDSRNLLQSLLYQYWLHRVALFKSVGQLNDDTVKHISQALQS</sequence>
<name>A0A3S3RHP3_9GAMM</name>
<gene>
    <name evidence="9" type="ORF">EDI28_09755</name>
</gene>
<keyword evidence="3" id="KW-0813">Transport</keyword>
<dbReference type="PANTHER" id="PTHR30026">
    <property type="entry name" value="OUTER MEMBRANE PROTEIN TOLC"/>
    <property type="match status" value="1"/>
</dbReference>
<dbReference type="GO" id="GO:0009279">
    <property type="term" value="C:cell outer membrane"/>
    <property type="evidence" value="ECO:0007669"/>
    <property type="project" value="UniProtKB-SubCell"/>
</dbReference>
<feature type="coiled-coil region" evidence="8">
    <location>
        <begin position="118"/>
        <end position="172"/>
    </location>
</feature>
<comment type="caution">
    <text evidence="9">The sequence shown here is derived from an EMBL/GenBank/DDBJ whole genome shotgun (WGS) entry which is preliminary data.</text>
</comment>
<dbReference type="GO" id="GO:0015562">
    <property type="term" value="F:efflux transmembrane transporter activity"/>
    <property type="evidence" value="ECO:0007669"/>
    <property type="project" value="InterPro"/>
</dbReference>
<dbReference type="InterPro" id="IPR003423">
    <property type="entry name" value="OMP_efflux"/>
</dbReference>
<evidence type="ECO:0000256" key="1">
    <source>
        <dbReference type="ARBA" id="ARBA00004442"/>
    </source>
</evidence>
<dbReference type="Proteomes" id="UP000287563">
    <property type="component" value="Unassembled WGS sequence"/>
</dbReference>